<protein>
    <submittedName>
        <fullName evidence="3">Uncharacterized protein</fullName>
    </submittedName>
</protein>
<organism evidence="3 4">
    <name type="scientific">Rotaria sordida</name>
    <dbReference type="NCBI Taxonomy" id="392033"/>
    <lineage>
        <taxon>Eukaryota</taxon>
        <taxon>Metazoa</taxon>
        <taxon>Spiralia</taxon>
        <taxon>Gnathifera</taxon>
        <taxon>Rotifera</taxon>
        <taxon>Eurotatoria</taxon>
        <taxon>Bdelloidea</taxon>
        <taxon>Philodinida</taxon>
        <taxon>Philodinidae</taxon>
        <taxon>Rotaria</taxon>
    </lineage>
</organism>
<feature type="coiled-coil region" evidence="1">
    <location>
        <begin position="70"/>
        <end position="130"/>
    </location>
</feature>
<sequence>MSELSGQCEDELCLKESSPISIRVFPCLYHCKKMLCIKHLSEHDKYIEKQIQFQKQLEELWNNYISIFNEDKIQKEFQILKIKLENYQKLSKDIKNLLLINHFHDSMENNQKLQMAIETVQKAIEQENRSKSIICDIHPKIESVTNDEDENQAAIDYGSETIESFPSILNADGNSPPTEQENEYLQLTDESDGYRNSIELENEDNTMEDSSLRDESNETPKRNLSASKIRGYCPLTQDGVFGINCHLHGINLCSRKSHNNQRTYRLHEHFLRVHHLTSLASLTLARAIHSGQDPITTQLFNDNHIILNIDELRTVFCPINKPFINYPLLHIVNSPCDTIKQVRHLKDHLKRVHKFTNKAANIIIKAVKADAPIHKIQFPRWIDIIEDD</sequence>
<comment type="caution">
    <text evidence="3">The sequence shown here is derived from an EMBL/GenBank/DDBJ whole genome shotgun (WGS) entry which is preliminary data.</text>
</comment>
<reference evidence="3" key="1">
    <citation type="submission" date="2021-02" db="EMBL/GenBank/DDBJ databases">
        <authorList>
            <person name="Nowell W R."/>
        </authorList>
    </citation>
    <scope>NUCLEOTIDE SEQUENCE</scope>
</reference>
<gene>
    <name evidence="3" type="ORF">ZHD862_LOCUS5756</name>
</gene>
<evidence type="ECO:0000256" key="2">
    <source>
        <dbReference type="SAM" id="MobiDB-lite"/>
    </source>
</evidence>
<feature type="compositionally biased region" description="Basic and acidic residues" evidence="2">
    <location>
        <begin position="210"/>
        <end position="221"/>
    </location>
</feature>
<name>A0A813XDP4_9BILA</name>
<dbReference type="Proteomes" id="UP000663864">
    <property type="component" value="Unassembled WGS sequence"/>
</dbReference>
<dbReference type="EMBL" id="CAJNOT010000155">
    <property type="protein sequence ID" value="CAF0868499.1"/>
    <property type="molecule type" value="Genomic_DNA"/>
</dbReference>
<feature type="region of interest" description="Disordered" evidence="2">
    <location>
        <begin position="200"/>
        <end position="223"/>
    </location>
</feature>
<accession>A0A813XDP4</accession>
<keyword evidence="1" id="KW-0175">Coiled coil</keyword>
<evidence type="ECO:0000313" key="4">
    <source>
        <dbReference type="Proteomes" id="UP000663864"/>
    </source>
</evidence>
<evidence type="ECO:0000256" key="1">
    <source>
        <dbReference type="SAM" id="Coils"/>
    </source>
</evidence>
<evidence type="ECO:0000313" key="3">
    <source>
        <dbReference type="EMBL" id="CAF0868499.1"/>
    </source>
</evidence>
<dbReference type="AlphaFoldDB" id="A0A813XDP4"/>
<proteinExistence type="predicted"/>